<dbReference type="GO" id="GO:0005886">
    <property type="term" value="C:plasma membrane"/>
    <property type="evidence" value="ECO:0007669"/>
    <property type="project" value="UniProtKB-SubCell"/>
</dbReference>
<dbReference type="KEGG" id="acr:Acry_1839"/>
<proteinExistence type="inferred from homology"/>
<reference evidence="16 17" key="1">
    <citation type="submission" date="2007-05" db="EMBL/GenBank/DDBJ databases">
        <title>Complete sequence of chromosome of Acidiphilium cryptum JF-5.</title>
        <authorList>
            <consortium name="US DOE Joint Genome Institute"/>
            <person name="Copeland A."/>
            <person name="Lucas S."/>
            <person name="Lapidus A."/>
            <person name="Barry K."/>
            <person name="Detter J.C."/>
            <person name="Glavina del Rio T."/>
            <person name="Hammon N."/>
            <person name="Israni S."/>
            <person name="Dalin E."/>
            <person name="Tice H."/>
            <person name="Pitluck S."/>
            <person name="Sims D."/>
            <person name="Brettin T."/>
            <person name="Bruce D."/>
            <person name="Han C."/>
            <person name="Schmutz J."/>
            <person name="Larimer F."/>
            <person name="Land M."/>
            <person name="Hauser L."/>
            <person name="Kyrpides N."/>
            <person name="Kim E."/>
            <person name="Magnuson T."/>
            <person name="Richardson P."/>
        </authorList>
    </citation>
    <scope>NUCLEOTIDE SEQUENCE [LARGE SCALE GENOMIC DNA]</scope>
    <source>
        <strain evidence="16 17">JF-5</strain>
    </source>
</reference>
<keyword evidence="7 15" id="KW-0812">Transmembrane</keyword>
<evidence type="ECO:0000256" key="12">
    <source>
        <dbReference type="ARBA" id="ARBA00023136"/>
    </source>
</evidence>
<dbReference type="EC" id="1.3.99.-" evidence="14"/>
<gene>
    <name evidence="16" type="ordered locus">Acry_1839</name>
</gene>
<comment type="function">
    <text evidence="14">Catalyzes the oxidation of protoporphyrinogen IX to protoporphyrin IX.</text>
</comment>
<keyword evidence="11 14" id="KW-0408">Iron</keyword>
<comment type="subcellular location">
    <subcellularLocation>
        <location evidence="1">Cell membrane</location>
        <topology evidence="1">Multi-pass membrane protein</topology>
    </subcellularLocation>
</comment>
<accession>A5FZK9</accession>
<keyword evidence="5 14" id="KW-1003">Cell membrane</keyword>
<dbReference type="GO" id="GO:0070818">
    <property type="term" value="F:protoporphyrinogen oxidase activity"/>
    <property type="evidence" value="ECO:0007669"/>
    <property type="project" value="UniProtKB-UniRule"/>
</dbReference>
<dbReference type="GO" id="GO:0046872">
    <property type="term" value="F:metal ion binding"/>
    <property type="evidence" value="ECO:0007669"/>
    <property type="project" value="UniProtKB-UniRule"/>
</dbReference>
<dbReference type="PIRSF" id="PIRSF004638">
    <property type="entry name" value="UCP004638"/>
    <property type="match status" value="1"/>
</dbReference>
<dbReference type="InterPro" id="IPR005265">
    <property type="entry name" value="HemJ-like"/>
</dbReference>
<feature type="transmembrane region" description="Helical" evidence="15">
    <location>
        <begin position="129"/>
        <end position="146"/>
    </location>
</feature>
<evidence type="ECO:0000256" key="9">
    <source>
        <dbReference type="ARBA" id="ARBA00022989"/>
    </source>
</evidence>
<comment type="catalytic activity">
    <reaction evidence="13 14">
        <text>protoporphyrinogen IX + 3 A = protoporphyrin IX + 3 AH2</text>
        <dbReference type="Rhea" id="RHEA:62000"/>
        <dbReference type="ChEBI" id="CHEBI:13193"/>
        <dbReference type="ChEBI" id="CHEBI:17499"/>
        <dbReference type="ChEBI" id="CHEBI:57306"/>
        <dbReference type="ChEBI" id="CHEBI:57307"/>
    </reaction>
</comment>
<name>A5FZK9_ACICJ</name>
<evidence type="ECO:0000256" key="4">
    <source>
        <dbReference type="ARBA" id="ARBA00017504"/>
    </source>
</evidence>
<evidence type="ECO:0000256" key="13">
    <source>
        <dbReference type="ARBA" id="ARBA00048390"/>
    </source>
</evidence>
<keyword evidence="17" id="KW-1185">Reference proteome</keyword>
<dbReference type="Pfam" id="PF03653">
    <property type="entry name" value="UPF0093"/>
    <property type="match status" value="1"/>
</dbReference>
<comment type="pathway">
    <text evidence="2 14">Porphyrin-containing compound metabolism; protoporphyrin-IX biosynthesis; protoporphyrin-IX from protoporphyrinogen-IX: step 1/1.</text>
</comment>
<evidence type="ECO:0000256" key="7">
    <source>
        <dbReference type="ARBA" id="ARBA00022692"/>
    </source>
</evidence>
<protein>
    <recommendedName>
        <fullName evidence="4 14">Protoporphyrinogen IX oxidase</fullName>
        <ecNumber evidence="14">1.3.99.-</ecNumber>
    </recommendedName>
</protein>
<keyword evidence="12 14" id="KW-0472">Membrane</keyword>
<keyword evidence="8 14" id="KW-0479">Metal-binding</keyword>
<organism evidence="16 17">
    <name type="scientific">Acidiphilium cryptum (strain JF-5)</name>
    <dbReference type="NCBI Taxonomy" id="349163"/>
    <lineage>
        <taxon>Bacteria</taxon>
        <taxon>Pseudomonadati</taxon>
        <taxon>Pseudomonadota</taxon>
        <taxon>Alphaproteobacteria</taxon>
        <taxon>Acetobacterales</taxon>
        <taxon>Acidocellaceae</taxon>
        <taxon>Acidiphilium</taxon>
    </lineage>
</organism>
<dbReference type="HOGENOM" id="CLU_125006_1_0_5"/>
<evidence type="ECO:0000256" key="1">
    <source>
        <dbReference type="ARBA" id="ARBA00004651"/>
    </source>
</evidence>
<evidence type="ECO:0000256" key="10">
    <source>
        <dbReference type="ARBA" id="ARBA00023002"/>
    </source>
</evidence>
<evidence type="ECO:0000313" key="17">
    <source>
        <dbReference type="Proteomes" id="UP000000245"/>
    </source>
</evidence>
<evidence type="ECO:0000256" key="5">
    <source>
        <dbReference type="ARBA" id="ARBA00022475"/>
    </source>
</evidence>
<evidence type="ECO:0000313" key="16">
    <source>
        <dbReference type="EMBL" id="ABQ31041.1"/>
    </source>
</evidence>
<evidence type="ECO:0000256" key="6">
    <source>
        <dbReference type="ARBA" id="ARBA00022617"/>
    </source>
</evidence>
<evidence type="ECO:0000256" key="11">
    <source>
        <dbReference type="ARBA" id="ARBA00023004"/>
    </source>
</evidence>
<feature type="transmembrane region" description="Helical" evidence="15">
    <location>
        <begin position="90"/>
        <end position="108"/>
    </location>
</feature>
<comment type="cofactor">
    <cofactor evidence="14">
        <name>heme b</name>
        <dbReference type="ChEBI" id="CHEBI:60344"/>
    </cofactor>
    <text evidence="14">Binds 1 heme b (iron(II)-protoporphyrin IX) group per subunit.</text>
</comment>
<evidence type="ECO:0000256" key="8">
    <source>
        <dbReference type="ARBA" id="ARBA00022723"/>
    </source>
</evidence>
<dbReference type="EMBL" id="CP000697">
    <property type="protein sequence ID" value="ABQ31041.1"/>
    <property type="molecule type" value="Genomic_DNA"/>
</dbReference>
<dbReference type="STRING" id="349163.Acry_1839"/>
<dbReference type="UniPathway" id="UPA00251">
    <property type="reaction ID" value="UER00324"/>
</dbReference>
<keyword evidence="9 15" id="KW-1133">Transmembrane helix</keyword>
<evidence type="ECO:0000256" key="2">
    <source>
        <dbReference type="ARBA" id="ARBA00005073"/>
    </source>
</evidence>
<dbReference type="Proteomes" id="UP000000245">
    <property type="component" value="Chromosome"/>
</dbReference>
<dbReference type="AlphaFoldDB" id="A5FZK9"/>
<evidence type="ECO:0000256" key="15">
    <source>
        <dbReference type="SAM" id="Phobius"/>
    </source>
</evidence>
<dbReference type="eggNOG" id="COG1981">
    <property type="taxonomic scope" value="Bacteria"/>
</dbReference>
<dbReference type="GO" id="GO:0006782">
    <property type="term" value="P:protoporphyrinogen IX biosynthetic process"/>
    <property type="evidence" value="ECO:0007669"/>
    <property type="project" value="UniProtKB-UniRule"/>
</dbReference>
<dbReference type="PANTHER" id="PTHR40255">
    <property type="entry name" value="UPF0093 MEMBRANE PROTEIN SLR1790"/>
    <property type="match status" value="1"/>
</dbReference>
<evidence type="ECO:0000256" key="3">
    <source>
        <dbReference type="ARBA" id="ARBA00006501"/>
    </source>
</evidence>
<feature type="transmembrane region" description="Helical" evidence="15">
    <location>
        <begin position="66"/>
        <end position="84"/>
    </location>
</feature>
<dbReference type="RefSeq" id="WP_011942527.1">
    <property type="nucleotide sequence ID" value="NC_009484.1"/>
</dbReference>
<sequence length="148" mass="16655">MTVPALLPFLREMLALHVIAVILWMAGMIVLPMIYLRHHGLEPASPAAMAFAALERQIFKRLVNPAMYAAWGFGILLALTPGTISWSAPWWLVKLAAVLLLSWYHGILSAWRRRLRDDARPEVTILRRSAVVPIVLMVVIVTMVLVRP</sequence>
<comment type="similarity">
    <text evidence="3 14">Belongs to the HemJ family.</text>
</comment>
<feature type="transmembrane region" description="Helical" evidence="15">
    <location>
        <begin position="14"/>
        <end position="36"/>
    </location>
</feature>
<keyword evidence="6 14" id="KW-0349">Heme</keyword>
<dbReference type="PANTHER" id="PTHR40255:SF1">
    <property type="entry name" value="PROTOPORPHYRINOGEN IX OXIDASE"/>
    <property type="match status" value="1"/>
</dbReference>
<evidence type="ECO:0000256" key="14">
    <source>
        <dbReference type="PIRNR" id="PIRNR004638"/>
    </source>
</evidence>
<keyword evidence="10" id="KW-0560">Oxidoreductase</keyword>